<keyword evidence="2" id="KW-1185">Reference proteome</keyword>
<evidence type="ECO:0008006" key="3">
    <source>
        <dbReference type="Google" id="ProtNLM"/>
    </source>
</evidence>
<evidence type="ECO:0000313" key="2">
    <source>
        <dbReference type="Proteomes" id="UP000636004"/>
    </source>
</evidence>
<dbReference type="AlphaFoldDB" id="A0A918V757"/>
<name>A0A918V757_9FLAO</name>
<reference evidence="1" key="1">
    <citation type="journal article" date="2014" name="Int. J. Syst. Evol. Microbiol.">
        <title>Complete genome sequence of Corynebacterium casei LMG S-19264T (=DSM 44701T), isolated from a smear-ripened cheese.</title>
        <authorList>
            <consortium name="US DOE Joint Genome Institute (JGI-PGF)"/>
            <person name="Walter F."/>
            <person name="Albersmeier A."/>
            <person name="Kalinowski J."/>
            <person name="Ruckert C."/>
        </authorList>
    </citation>
    <scope>NUCLEOTIDE SEQUENCE</scope>
    <source>
        <strain evidence="1">KCTC 12710</strain>
    </source>
</reference>
<proteinExistence type="predicted"/>
<reference evidence="1" key="2">
    <citation type="submission" date="2020-09" db="EMBL/GenBank/DDBJ databases">
        <authorList>
            <person name="Sun Q."/>
            <person name="Kim S."/>
        </authorList>
    </citation>
    <scope>NUCLEOTIDE SEQUENCE</scope>
    <source>
        <strain evidence="1">KCTC 12710</strain>
    </source>
</reference>
<dbReference type="Proteomes" id="UP000636004">
    <property type="component" value="Unassembled WGS sequence"/>
</dbReference>
<accession>A0A918V757</accession>
<evidence type="ECO:0000313" key="1">
    <source>
        <dbReference type="EMBL" id="GGZ77759.1"/>
    </source>
</evidence>
<comment type="caution">
    <text evidence="1">The sequence shown here is derived from an EMBL/GenBank/DDBJ whole genome shotgun (WGS) entry which is preliminary data.</text>
</comment>
<protein>
    <recommendedName>
        <fullName evidence="3">DUF4625 domain-containing protein</fullName>
    </recommendedName>
</protein>
<sequence>MAVFAVVIVGSGCPAETAILEESDTEAPKIIIVTPNDNAVFYPIGTPEAITTVVLNAGASDNVKVNSGTVKVINPAGEVVHTHSESTDEVYTSFSTDTPGTYSVIFEFVDTSGNKAELRIIIICNEVSTDGDDTAA</sequence>
<organism evidence="1 2">
    <name type="scientific">Algibacter mikhailovii</name>
    <dbReference type="NCBI Taxonomy" id="425498"/>
    <lineage>
        <taxon>Bacteria</taxon>
        <taxon>Pseudomonadati</taxon>
        <taxon>Bacteroidota</taxon>
        <taxon>Flavobacteriia</taxon>
        <taxon>Flavobacteriales</taxon>
        <taxon>Flavobacteriaceae</taxon>
        <taxon>Algibacter</taxon>
    </lineage>
</organism>
<dbReference type="EMBL" id="BMWZ01000003">
    <property type="protein sequence ID" value="GGZ77759.1"/>
    <property type="molecule type" value="Genomic_DNA"/>
</dbReference>
<gene>
    <name evidence="1" type="ORF">GCM10007028_13840</name>
</gene>